<dbReference type="EMBL" id="CP084930">
    <property type="protein sequence ID" value="USI73781.1"/>
    <property type="molecule type" value="Genomic_DNA"/>
</dbReference>
<dbReference type="Proteomes" id="UP001056937">
    <property type="component" value="Chromosome 1"/>
</dbReference>
<keyword evidence="3" id="KW-1185">Reference proteome</keyword>
<proteinExistence type="predicted"/>
<evidence type="ECO:0000313" key="2">
    <source>
        <dbReference type="EMBL" id="USI73781.1"/>
    </source>
</evidence>
<evidence type="ECO:0000313" key="3">
    <source>
        <dbReference type="Proteomes" id="UP001056937"/>
    </source>
</evidence>
<feature type="region of interest" description="Disordered" evidence="1">
    <location>
        <begin position="1"/>
        <end position="53"/>
    </location>
</feature>
<evidence type="ECO:0000256" key="1">
    <source>
        <dbReference type="SAM" id="MobiDB-lite"/>
    </source>
</evidence>
<protein>
    <submittedName>
        <fullName evidence="2">Uncharacterized protein</fullName>
    </submittedName>
</protein>
<feature type="compositionally biased region" description="Pro residues" evidence="1">
    <location>
        <begin position="37"/>
        <end position="47"/>
    </location>
</feature>
<dbReference type="RefSeq" id="WP_252167587.1">
    <property type="nucleotide sequence ID" value="NZ_CP084930.1"/>
</dbReference>
<accession>A0ABY4XAS6</accession>
<organism evidence="2 3">
    <name type="scientific">Sphingomonas morindae</name>
    <dbReference type="NCBI Taxonomy" id="1541170"/>
    <lineage>
        <taxon>Bacteria</taxon>
        <taxon>Pseudomonadati</taxon>
        <taxon>Pseudomonadota</taxon>
        <taxon>Alphaproteobacteria</taxon>
        <taxon>Sphingomonadales</taxon>
        <taxon>Sphingomonadaceae</taxon>
        <taxon>Sphingomonas</taxon>
    </lineage>
</organism>
<gene>
    <name evidence="2" type="ORF">LHA26_04750</name>
</gene>
<sequence>MSGTGPTSAPPPADPAAEPFIPEGAEWEAAGGLVHRPPTPAPPPVPPSQGDER</sequence>
<name>A0ABY4XAS6_9SPHN</name>
<reference evidence="2" key="1">
    <citation type="journal article" date="2022" name="Toxins">
        <title>Genomic Analysis of Sphingopyxis sp. USTB-05 for Biodegrading Cyanobacterial Hepatotoxins.</title>
        <authorList>
            <person name="Liu C."/>
            <person name="Xu Q."/>
            <person name="Zhao Z."/>
            <person name="Zhang H."/>
            <person name="Liu X."/>
            <person name="Yin C."/>
            <person name="Liu Y."/>
            <person name="Yan H."/>
        </authorList>
    </citation>
    <scope>NUCLEOTIDE SEQUENCE</scope>
    <source>
        <strain evidence="2">NBD5</strain>
    </source>
</reference>